<dbReference type="eggNOG" id="KOG3656">
    <property type="taxonomic scope" value="Eukaryota"/>
</dbReference>
<feature type="transmembrane region" description="Helical" evidence="11">
    <location>
        <begin position="114"/>
        <end position="137"/>
    </location>
</feature>
<keyword evidence="5" id="KW-0297">G-protein coupled receptor</keyword>
<dbReference type="GO" id="GO:0001609">
    <property type="term" value="F:G protein-coupled adenosine receptor activity"/>
    <property type="evidence" value="ECO:0000318"/>
    <property type="project" value="GO_Central"/>
</dbReference>
<evidence type="ECO:0000256" key="5">
    <source>
        <dbReference type="ARBA" id="ARBA00023040"/>
    </source>
</evidence>
<protein>
    <recommendedName>
        <fullName evidence="12">G-protein coupled receptors family 1 profile domain-containing protein</fullName>
    </recommendedName>
</protein>
<dbReference type="Pfam" id="PF00001">
    <property type="entry name" value="7tm_1"/>
    <property type="match status" value="1"/>
</dbReference>
<evidence type="ECO:0000256" key="9">
    <source>
        <dbReference type="ARBA" id="ARBA00023224"/>
    </source>
</evidence>
<evidence type="ECO:0000256" key="8">
    <source>
        <dbReference type="ARBA" id="ARBA00023180"/>
    </source>
</evidence>
<dbReference type="OMA" id="ANHINTC"/>
<keyword evidence="7" id="KW-0675">Receptor</keyword>
<evidence type="ECO:0000256" key="10">
    <source>
        <dbReference type="SAM" id="MobiDB-lite"/>
    </source>
</evidence>
<feature type="transmembrane region" description="Helical" evidence="11">
    <location>
        <begin position="77"/>
        <end position="102"/>
    </location>
</feature>
<keyword evidence="2" id="KW-1003">Cell membrane</keyword>
<feature type="compositionally biased region" description="Low complexity" evidence="10">
    <location>
        <begin position="27"/>
        <end position="42"/>
    </location>
</feature>
<keyword evidence="9" id="KW-0807">Transducer</keyword>
<dbReference type="PRINTS" id="PR00237">
    <property type="entry name" value="GPCRRHODOPSN"/>
</dbReference>
<organism evidence="13 14">
    <name type="scientific">Nematostella vectensis</name>
    <name type="common">Starlet sea anemone</name>
    <dbReference type="NCBI Taxonomy" id="45351"/>
    <lineage>
        <taxon>Eukaryota</taxon>
        <taxon>Metazoa</taxon>
        <taxon>Cnidaria</taxon>
        <taxon>Anthozoa</taxon>
        <taxon>Hexacorallia</taxon>
        <taxon>Actiniaria</taxon>
        <taxon>Edwardsiidae</taxon>
        <taxon>Nematostella</taxon>
    </lineage>
</organism>
<dbReference type="PROSITE" id="PS50262">
    <property type="entry name" value="G_PROTEIN_RECEP_F1_2"/>
    <property type="match status" value="1"/>
</dbReference>
<sequence length="251" mass="28050">MANPIIYSLRTQRFRLTLTLLLREPCGKSQPSMTSSSMVPSSDKAMSNNSNVTSPPPITQTTQAANHINTCSNSHSIIQISMIVVVMAVSIIGNGAVCALLLRFKTLRTVPNILVANLALIDVVNACVNMPLFIMWYQCKVPYIGGPAVSWFTISFYVLFMNLTVVSLVVLMLDRYGAIVHGLRYHSWKTRNKALFSVFVIWFCACAYTYGQFAMGIHVDIGPQPAWMYRMEYFKIFGRPFVLTGKQKIGT</sequence>
<feature type="transmembrane region" description="Helical" evidence="11">
    <location>
        <begin position="194"/>
        <end position="211"/>
    </location>
</feature>
<keyword evidence="14" id="KW-1185">Reference proteome</keyword>
<dbReference type="InterPro" id="IPR000276">
    <property type="entry name" value="GPCR_Rhodpsn"/>
</dbReference>
<comment type="subcellular location">
    <subcellularLocation>
        <location evidence="1">Cell membrane</location>
        <topology evidence="1">Multi-pass membrane protein</topology>
    </subcellularLocation>
</comment>
<dbReference type="Gene3D" id="1.20.1070.10">
    <property type="entry name" value="Rhodopsin 7-helix transmembrane proteins"/>
    <property type="match status" value="1"/>
</dbReference>
<evidence type="ECO:0000256" key="2">
    <source>
        <dbReference type="ARBA" id="ARBA00022475"/>
    </source>
</evidence>
<gene>
    <name evidence="13" type="ORF">NEMVEDRAFT_v1g210024</name>
</gene>
<evidence type="ECO:0000256" key="1">
    <source>
        <dbReference type="ARBA" id="ARBA00004651"/>
    </source>
</evidence>
<evidence type="ECO:0000256" key="11">
    <source>
        <dbReference type="SAM" id="Phobius"/>
    </source>
</evidence>
<name>A7SC71_NEMVE</name>
<evidence type="ECO:0000256" key="4">
    <source>
        <dbReference type="ARBA" id="ARBA00022989"/>
    </source>
</evidence>
<dbReference type="SUPFAM" id="SSF81321">
    <property type="entry name" value="Family A G protein-coupled receptor-like"/>
    <property type="match status" value="1"/>
</dbReference>
<feature type="domain" description="G-protein coupled receptors family 1 profile" evidence="12">
    <location>
        <begin position="93"/>
        <end position="203"/>
    </location>
</feature>
<keyword evidence="8" id="KW-0325">Glycoprotein</keyword>
<dbReference type="GO" id="GO:0007186">
    <property type="term" value="P:G protein-coupled receptor signaling pathway"/>
    <property type="evidence" value="ECO:0000318"/>
    <property type="project" value="GO_Central"/>
</dbReference>
<evidence type="ECO:0000256" key="3">
    <source>
        <dbReference type="ARBA" id="ARBA00022692"/>
    </source>
</evidence>
<keyword evidence="3 11" id="KW-0812">Transmembrane</keyword>
<dbReference type="STRING" id="45351.A7SC71"/>
<evidence type="ECO:0000256" key="7">
    <source>
        <dbReference type="ARBA" id="ARBA00023170"/>
    </source>
</evidence>
<dbReference type="AlphaFoldDB" id="A7SC71"/>
<dbReference type="Proteomes" id="UP000001593">
    <property type="component" value="Unassembled WGS sequence"/>
</dbReference>
<proteinExistence type="predicted"/>
<dbReference type="InterPro" id="IPR017452">
    <property type="entry name" value="GPCR_Rhodpsn_7TM"/>
</dbReference>
<dbReference type="HOGENOM" id="CLU_1108208_0_0_1"/>
<dbReference type="CDD" id="cd00637">
    <property type="entry name" value="7tm_classA_rhodopsin-like"/>
    <property type="match status" value="1"/>
</dbReference>
<feature type="region of interest" description="Disordered" evidence="10">
    <location>
        <begin position="27"/>
        <end position="55"/>
    </location>
</feature>
<dbReference type="InParanoid" id="A7SC71"/>
<feature type="transmembrane region" description="Helical" evidence="11">
    <location>
        <begin position="149"/>
        <end position="173"/>
    </location>
</feature>
<dbReference type="PhylomeDB" id="A7SC71"/>
<evidence type="ECO:0000313" key="14">
    <source>
        <dbReference type="Proteomes" id="UP000001593"/>
    </source>
</evidence>
<evidence type="ECO:0000259" key="12">
    <source>
        <dbReference type="PROSITE" id="PS50262"/>
    </source>
</evidence>
<dbReference type="GO" id="GO:0005886">
    <property type="term" value="C:plasma membrane"/>
    <property type="evidence" value="ECO:0000318"/>
    <property type="project" value="GO_Central"/>
</dbReference>
<dbReference type="PANTHER" id="PTHR24246:SF27">
    <property type="entry name" value="ADENOSINE RECEPTOR, ISOFORM A"/>
    <property type="match status" value="1"/>
</dbReference>
<reference evidence="13 14" key="1">
    <citation type="journal article" date="2007" name="Science">
        <title>Sea anemone genome reveals ancestral eumetazoan gene repertoire and genomic organization.</title>
        <authorList>
            <person name="Putnam N.H."/>
            <person name="Srivastava M."/>
            <person name="Hellsten U."/>
            <person name="Dirks B."/>
            <person name="Chapman J."/>
            <person name="Salamov A."/>
            <person name="Terry A."/>
            <person name="Shapiro H."/>
            <person name="Lindquist E."/>
            <person name="Kapitonov V.V."/>
            <person name="Jurka J."/>
            <person name="Genikhovich G."/>
            <person name="Grigoriev I.V."/>
            <person name="Lucas S.M."/>
            <person name="Steele R.E."/>
            <person name="Finnerty J.R."/>
            <person name="Technau U."/>
            <person name="Martindale M.Q."/>
            <person name="Rokhsar D.S."/>
        </authorList>
    </citation>
    <scope>NUCLEOTIDE SEQUENCE [LARGE SCALE GENOMIC DNA]</scope>
    <source>
        <strain evidence="14">CH2 X CH6</strain>
    </source>
</reference>
<accession>A7SC71</accession>
<dbReference type="PANTHER" id="PTHR24246">
    <property type="entry name" value="OLFACTORY RECEPTOR AND ADENOSINE RECEPTOR"/>
    <property type="match status" value="1"/>
</dbReference>
<evidence type="ECO:0000256" key="6">
    <source>
        <dbReference type="ARBA" id="ARBA00023136"/>
    </source>
</evidence>
<feature type="compositionally biased region" description="Polar residues" evidence="10">
    <location>
        <begin position="44"/>
        <end position="55"/>
    </location>
</feature>
<keyword evidence="4 11" id="KW-1133">Transmembrane helix</keyword>
<dbReference type="EMBL" id="DS469621">
    <property type="protein sequence ID" value="EDO38709.1"/>
    <property type="molecule type" value="Genomic_DNA"/>
</dbReference>
<evidence type="ECO:0000313" key="13">
    <source>
        <dbReference type="EMBL" id="EDO38709.1"/>
    </source>
</evidence>
<keyword evidence="6 11" id="KW-0472">Membrane</keyword>